<organism evidence="2 3">
    <name type="scientific">Dictyostelium discoideum</name>
    <name type="common">Social amoeba</name>
    <dbReference type="NCBI Taxonomy" id="44689"/>
    <lineage>
        <taxon>Eukaryota</taxon>
        <taxon>Amoebozoa</taxon>
        <taxon>Evosea</taxon>
        <taxon>Eumycetozoa</taxon>
        <taxon>Dictyostelia</taxon>
        <taxon>Dictyosteliales</taxon>
        <taxon>Dictyosteliaceae</taxon>
        <taxon>Dictyostelium</taxon>
    </lineage>
</organism>
<keyword evidence="3" id="KW-1185">Reference proteome</keyword>
<evidence type="ECO:0000313" key="3">
    <source>
        <dbReference type="Proteomes" id="UP000002195"/>
    </source>
</evidence>
<dbReference type="PaxDb" id="44689-DDB0188921"/>
<evidence type="ECO:0000313" key="2">
    <source>
        <dbReference type="EMBL" id="EAL62116.1"/>
    </source>
</evidence>
<name>Q54G00_DICDI</name>
<proteinExistence type="predicted"/>
<dbReference type="RefSeq" id="XP_635617.1">
    <property type="nucleotide sequence ID" value="XM_630525.1"/>
</dbReference>
<accession>Q54G00</accession>
<dbReference type="GeneID" id="8627689"/>
<dbReference type="VEuPathDB" id="AmoebaDB:DDB_G0290511"/>
<feature type="region of interest" description="Disordered" evidence="1">
    <location>
        <begin position="76"/>
        <end position="98"/>
    </location>
</feature>
<gene>
    <name evidence="2" type="ORF">DDB_G0290511</name>
</gene>
<feature type="compositionally biased region" description="Low complexity" evidence="1">
    <location>
        <begin position="79"/>
        <end position="98"/>
    </location>
</feature>
<dbReference type="PANTHER" id="PTHR31550">
    <property type="entry name" value="ANKYRIN REPEAT PROTEIN-RELATED-RELATED"/>
    <property type="match status" value="1"/>
</dbReference>
<dbReference type="Proteomes" id="UP000002195">
    <property type="component" value="Unassembled WGS sequence"/>
</dbReference>
<dbReference type="PhylomeDB" id="Q54G00"/>
<dbReference type="AlphaFoldDB" id="Q54G00"/>
<dbReference type="dictyBase" id="DDB_G0290513"/>
<dbReference type="InParanoid" id="Q54G00"/>
<protein>
    <submittedName>
        <fullName evidence="2">Uncharacterized protein</fullName>
    </submittedName>
</protein>
<sequence>MESNEIIIDKINILFWKVWRNKYAISNILKFCSTDGKSKREFTYKNSEIFNVCWLIENNHLGLLFNKVRNGEPLTFGPSTSTSTTLSTSSTKNNNENNNENYYEDLPYFYFKFPNFQNSWVSKSTEFYSNLFKNYSNYFTFNKKCKDTTALIFVKLDIVIGLEVLVKEYFDCNNNNDIIQKYNELLPKSIYSGSLNVANFLYNQINGFGKLVRVSSRSSIMLSKPLINGLGNSLNNLSNVMKSSSLKPLNPNKVWKRVMELFKQQQKTTTTSSTIPFDMVDFV</sequence>
<dbReference type="EMBL" id="AAFI02000164">
    <property type="protein sequence ID" value="EAL62116.1"/>
    <property type="molecule type" value="Genomic_DNA"/>
</dbReference>
<dbReference type="PANTHER" id="PTHR31550:SF2">
    <property type="entry name" value="ANKYRIN REPEAT PROTEIN-RELATED"/>
    <property type="match status" value="1"/>
</dbReference>
<reference evidence="2 3" key="1">
    <citation type="journal article" date="2005" name="Nature">
        <title>The genome of the social amoeba Dictyostelium discoideum.</title>
        <authorList>
            <consortium name="The Dictyostelium discoideum Sequencing Consortium"/>
            <person name="Eichinger L."/>
            <person name="Pachebat J.A."/>
            <person name="Glockner G."/>
            <person name="Rajandream M.A."/>
            <person name="Sucgang R."/>
            <person name="Berriman M."/>
            <person name="Song J."/>
            <person name="Olsen R."/>
            <person name="Szafranski K."/>
            <person name="Xu Q."/>
            <person name="Tunggal B."/>
            <person name="Kummerfeld S."/>
            <person name="Madera M."/>
            <person name="Konfortov B.A."/>
            <person name="Rivero F."/>
            <person name="Bankier A.T."/>
            <person name="Lehmann R."/>
            <person name="Hamlin N."/>
            <person name="Davies R."/>
            <person name="Gaudet P."/>
            <person name="Fey P."/>
            <person name="Pilcher K."/>
            <person name="Chen G."/>
            <person name="Saunders D."/>
            <person name="Sodergren E."/>
            <person name="Davis P."/>
            <person name="Kerhornou A."/>
            <person name="Nie X."/>
            <person name="Hall N."/>
            <person name="Anjard C."/>
            <person name="Hemphill L."/>
            <person name="Bason N."/>
            <person name="Farbrother P."/>
            <person name="Desany B."/>
            <person name="Just E."/>
            <person name="Morio T."/>
            <person name="Rost R."/>
            <person name="Churcher C."/>
            <person name="Cooper J."/>
            <person name="Haydock S."/>
            <person name="van Driessche N."/>
            <person name="Cronin A."/>
            <person name="Goodhead I."/>
            <person name="Muzny D."/>
            <person name="Mourier T."/>
            <person name="Pain A."/>
            <person name="Lu M."/>
            <person name="Harper D."/>
            <person name="Lindsay R."/>
            <person name="Hauser H."/>
            <person name="James K."/>
            <person name="Quiles M."/>
            <person name="Madan Babu M."/>
            <person name="Saito T."/>
            <person name="Buchrieser C."/>
            <person name="Wardroper A."/>
            <person name="Felder M."/>
            <person name="Thangavelu M."/>
            <person name="Johnson D."/>
            <person name="Knights A."/>
            <person name="Loulseged H."/>
            <person name="Mungall K."/>
            <person name="Oliver K."/>
            <person name="Price C."/>
            <person name="Quail M.A."/>
            <person name="Urushihara H."/>
            <person name="Hernandez J."/>
            <person name="Rabbinowitsch E."/>
            <person name="Steffen D."/>
            <person name="Sanders M."/>
            <person name="Ma J."/>
            <person name="Kohara Y."/>
            <person name="Sharp S."/>
            <person name="Simmonds M."/>
            <person name="Spiegler S."/>
            <person name="Tivey A."/>
            <person name="Sugano S."/>
            <person name="White B."/>
            <person name="Walker D."/>
            <person name="Woodward J."/>
            <person name="Winckler T."/>
            <person name="Tanaka Y."/>
            <person name="Shaulsky G."/>
            <person name="Schleicher M."/>
            <person name="Weinstock G."/>
            <person name="Rosenthal A."/>
            <person name="Cox E.C."/>
            <person name="Chisholm R.L."/>
            <person name="Gibbs R."/>
            <person name="Loomis W.F."/>
            <person name="Platzer M."/>
            <person name="Kay R.R."/>
            <person name="Williams J."/>
            <person name="Dear P.H."/>
            <person name="Noegel A.A."/>
            <person name="Barrell B."/>
            <person name="Kuspa A."/>
        </authorList>
    </citation>
    <scope>NUCLEOTIDE SEQUENCE [LARGE SCALE GENOMIC DNA]</scope>
    <source>
        <strain evidence="2 3">AX4</strain>
    </source>
</reference>
<evidence type="ECO:0000256" key="1">
    <source>
        <dbReference type="SAM" id="MobiDB-lite"/>
    </source>
</evidence>
<comment type="caution">
    <text evidence="2">The sequence shown here is derived from an EMBL/GenBank/DDBJ whole genome shotgun (WGS) entry which is preliminary data.</text>
</comment>
<dbReference type="KEGG" id="ddi:DDB_G0290511"/>
<dbReference type="HOGENOM" id="CLU_984931_0_0_1"/>